<gene>
    <name evidence="9" type="ORF">FOL47_007018</name>
</gene>
<feature type="compositionally biased region" description="Polar residues" evidence="6">
    <location>
        <begin position="319"/>
        <end position="328"/>
    </location>
</feature>
<feature type="transmembrane region" description="Helical" evidence="7">
    <location>
        <begin position="107"/>
        <end position="129"/>
    </location>
</feature>
<feature type="transmembrane region" description="Helical" evidence="7">
    <location>
        <begin position="6"/>
        <end position="27"/>
    </location>
</feature>
<protein>
    <recommendedName>
        <fullName evidence="8">TLC domain-containing protein</fullName>
    </recommendedName>
</protein>
<dbReference type="InterPro" id="IPR042512">
    <property type="entry name" value="TLCD5"/>
</dbReference>
<feature type="compositionally biased region" description="Low complexity" evidence="6">
    <location>
        <begin position="376"/>
        <end position="394"/>
    </location>
</feature>
<evidence type="ECO:0000256" key="5">
    <source>
        <dbReference type="PROSITE-ProRule" id="PRU00205"/>
    </source>
</evidence>
<dbReference type="PROSITE" id="PS50922">
    <property type="entry name" value="TLC"/>
    <property type="match status" value="1"/>
</dbReference>
<dbReference type="Pfam" id="PF03798">
    <property type="entry name" value="TRAM_LAG1_CLN8"/>
    <property type="match status" value="1"/>
</dbReference>
<evidence type="ECO:0000313" key="9">
    <source>
        <dbReference type="EMBL" id="KAF4675951.1"/>
    </source>
</evidence>
<keyword evidence="3 7" id="KW-1133">Transmembrane helix</keyword>
<dbReference type="Proteomes" id="UP000591131">
    <property type="component" value="Unassembled WGS sequence"/>
</dbReference>
<evidence type="ECO:0000259" key="8">
    <source>
        <dbReference type="PROSITE" id="PS50922"/>
    </source>
</evidence>
<evidence type="ECO:0000256" key="1">
    <source>
        <dbReference type="ARBA" id="ARBA00004141"/>
    </source>
</evidence>
<keyword evidence="4 5" id="KW-0472">Membrane</keyword>
<feature type="domain" description="TLC" evidence="8">
    <location>
        <begin position="32"/>
        <end position="216"/>
    </location>
</feature>
<comment type="caution">
    <text evidence="9">The sequence shown here is derived from an EMBL/GenBank/DDBJ whole genome shotgun (WGS) entry which is preliminary data.</text>
</comment>
<dbReference type="OrthoDB" id="419915at2759"/>
<feature type="transmembrane region" description="Helical" evidence="7">
    <location>
        <begin position="39"/>
        <end position="60"/>
    </location>
</feature>
<comment type="subcellular location">
    <subcellularLocation>
        <location evidence="1">Membrane</location>
        <topology evidence="1">Multi-pass membrane protein</topology>
    </subcellularLocation>
</comment>
<feature type="compositionally biased region" description="Polar residues" evidence="6">
    <location>
        <begin position="281"/>
        <end position="300"/>
    </location>
</feature>
<dbReference type="InterPro" id="IPR006634">
    <property type="entry name" value="TLC-dom"/>
</dbReference>
<evidence type="ECO:0000256" key="7">
    <source>
        <dbReference type="SAM" id="Phobius"/>
    </source>
</evidence>
<evidence type="ECO:0000256" key="3">
    <source>
        <dbReference type="ARBA" id="ARBA00022989"/>
    </source>
</evidence>
<evidence type="ECO:0000256" key="2">
    <source>
        <dbReference type="ARBA" id="ARBA00022692"/>
    </source>
</evidence>
<dbReference type="PANTHER" id="PTHR31898">
    <property type="entry name" value="TRANSMEMBRANE PROTEIN 136"/>
    <property type="match status" value="1"/>
</dbReference>
<feature type="compositionally biased region" description="Low complexity" evidence="6">
    <location>
        <begin position="301"/>
        <end position="314"/>
    </location>
</feature>
<evidence type="ECO:0000256" key="4">
    <source>
        <dbReference type="ARBA" id="ARBA00023136"/>
    </source>
</evidence>
<feature type="transmembrane region" description="Helical" evidence="7">
    <location>
        <begin position="72"/>
        <end position="95"/>
    </location>
</feature>
<dbReference type="AlphaFoldDB" id="A0A7J6MYK0"/>
<feature type="region of interest" description="Disordered" evidence="6">
    <location>
        <begin position="265"/>
        <end position="399"/>
    </location>
</feature>
<sequence>MFDPSLTWHIGTTLGSLAFFSSIYFFAEKAANFTAFQASVCMSVAHSIIISLWCGCIILKDEWDFISPSSQFQADMLAFSLAYFILDALLCLLVLRDFEGSFHHLTVVWGQLVALYTGYAGYQLAWFLFVAELSTPWLYLFQTGLAPEGSLLALVAQAVFAILFLIGRMVVAPYMAVYLCGSPTTPIEVKTSCLIILGISAVWASRIMKVVKAFLSGEADEGKSAGQSTDGGKLEAEGSFSAPPKVYLKKVAKADDCTMMLGGYSSSSSLSSSDSEDGSDNETQPAERQQRGASMEQQGTPEPSQSPSRAPPQQDHSRVSTASSQDDSQAGEEFIGAGPMEVDGSSEVLPSSQPSTLPGGSQTESDDGVRESVAVESISVSMAASPSSEPSTPEEVSRIKEAPTAHAYFEEAKASAAGRCSSEAKKNVANLKRQAQAGRYVHAFLMANRKFHNPKWTDEMFDKFGITEEIQRTTTLPHQRCFKGTRRWVVLEDYHRYDPDSVALSERDYWDWRPAPMQQQPPPPR</sequence>
<feature type="compositionally biased region" description="Polar residues" evidence="6">
    <location>
        <begin position="348"/>
        <end position="363"/>
    </location>
</feature>
<dbReference type="GO" id="GO:0016020">
    <property type="term" value="C:membrane"/>
    <property type="evidence" value="ECO:0007669"/>
    <property type="project" value="UniProtKB-SubCell"/>
</dbReference>
<dbReference type="SMART" id="SM00724">
    <property type="entry name" value="TLC"/>
    <property type="match status" value="1"/>
</dbReference>
<proteinExistence type="predicted"/>
<keyword evidence="2 5" id="KW-0812">Transmembrane</keyword>
<dbReference type="PANTHER" id="PTHR31898:SF1">
    <property type="entry name" value="TLC DOMAIN-CONTAINING PROTEIN 5"/>
    <property type="match status" value="1"/>
</dbReference>
<reference evidence="9 10" key="1">
    <citation type="submission" date="2020-04" db="EMBL/GenBank/DDBJ databases">
        <title>Perkinsus chesapeaki whole genome sequence.</title>
        <authorList>
            <person name="Bogema D.R."/>
        </authorList>
    </citation>
    <scope>NUCLEOTIDE SEQUENCE [LARGE SCALE GENOMIC DNA]</scope>
    <source>
        <strain evidence="9">ATCC PRA-425</strain>
    </source>
</reference>
<accession>A0A7J6MYK0</accession>
<organism evidence="9 10">
    <name type="scientific">Perkinsus chesapeaki</name>
    <name type="common">Clam parasite</name>
    <name type="synonym">Perkinsus andrewsi</name>
    <dbReference type="NCBI Taxonomy" id="330153"/>
    <lineage>
        <taxon>Eukaryota</taxon>
        <taxon>Sar</taxon>
        <taxon>Alveolata</taxon>
        <taxon>Perkinsozoa</taxon>
        <taxon>Perkinsea</taxon>
        <taxon>Perkinsida</taxon>
        <taxon>Perkinsidae</taxon>
        <taxon>Perkinsus</taxon>
    </lineage>
</organism>
<keyword evidence="10" id="KW-1185">Reference proteome</keyword>
<dbReference type="EMBL" id="JAAPAO010000040">
    <property type="protein sequence ID" value="KAF4675951.1"/>
    <property type="molecule type" value="Genomic_DNA"/>
</dbReference>
<evidence type="ECO:0000313" key="10">
    <source>
        <dbReference type="Proteomes" id="UP000591131"/>
    </source>
</evidence>
<feature type="transmembrane region" description="Helical" evidence="7">
    <location>
        <begin position="149"/>
        <end position="166"/>
    </location>
</feature>
<evidence type="ECO:0000256" key="6">
    <source>
        <dbReference type="SAM" id="MobiDB-lite"/>
    </source>
</evidence>
<name>A0A7J6MYK0_PERCH</name>